<dbReference type="OrthoDB" id="1345111at2"/>
<reference evidence="2" key="2">
    <citation type="submission" date="2018-11" db="EMBL/GenBank/DDBJ databases">
        <title>Proposal to divide the Flavobacteriaceae and reorganize its genera based on Amino Acid Identity values calculated from whole genome sequences.</title>
        <authorList>
            <person name="Nicholson A.C."/>
            <person name="Gulvik C.A."/>
            <person name="Whitney A.M."/>
            <person name="Humrighouse B.W."/>
            <person name="Bell M."/>
            <person name="Holmes B."/>
            <person name="Steigerwalt A."/>
            <person name="Villarma A."/>
            <person name="Sheth M."/>
            <person name="Batra D."/>
            <person name="Pryor J."/>
            <person name="Bernardet J.-F."/>
            <person name="Hugo C."/>
            <person name="Kampfer P."/>
            <person name="Newman J."/>
            <person name="Mcquiston J.R."/>
        </authorList>
    </citation>
    <scope>NUCLEOTIDE SEQUENCE [LARGE SCALE GENOMIC DNA]</scope>
    <source>
        <strain evidence="2">G0188</strain>
    </source>
</reference>
<dbReference type="RefSeq" id="WP_123879663.1">
    <property type="nucleotide sequence ID" value="NZ_CP033920.1"/>
</dbReference>
<organism evidence="3 4">
    <name type="scientific">Chryseobacterium carnipullorum</name>
    <dbReference type="NCBI Taxonomy" id="1124835"/>
    <lineage>
        <taxon>Bacteria</taxon>
        <taxon>Pseudomonadati</taxon>
        <taxon>Bacteroidota</taxon>
        <taxon>Flavobacteriia</taxon>
        <taxon>Flavobacteriales</taxon>
        <taxon>Weeksellaceae</taxon>
        <taxon>Chryseobacterium group</taxon>
        <taxon>Chryseobacterium</taxon>
    </lineage>
</organism>
<evidence type="ECO:0000313" key="5">
    <source>
        <dbReference type="Proteomes" id="UP000273270"/>
    </source>
</evidence>
<sequence length="299" mass="31500">MKKIIIIYGLLSAGSVFAQIGINTKNPNSTLSVNGSLEGKYNQITNSYTLTHTDFLVSYTGDSDAIITLPSVGSGSSSFAGRFYRIKNISTSNITLQPSDGNFIRSTDLTGVPNFLIPPGNYVEVVNNNNPSAAGVATWDLTFIASTTVINSSTDATRFLGGTVYVKYAQNTGGTLTGKTINENYNVGANNTNIPPTIGGINSLLGSGYTVSNPSAGIFDIKFDTLFTDIYGISVNITDAYGNSVTAGQNPDPTRTGSSLKSNDNSQVSFISNSIIRIKTGDSNGGLSNRPFTFLVTGK</sequence>
<protein>
    <submittedName>
        <fullName evidence="3">Uncharacterized protein</fullName>
    </submittedName>
</protein>
<gene>
    <name evidence="2" type="ORF">EG346_15150</name>
    <name evidence="3" type="ORF">NCTC13533_01528</name>
</gene>
<dbReference type="Proteomes" id="UP000255224">
    <property type="component" value="Unassembled WGS sequence"/>
</dbReference>
<proteinExistence type="predicted"/>
<evidence type="ECO:0000256" key="1">
    <source>
        <dbReference type="SAM" id="SignalP"/>
    </source>
</evidence>
<dbReference type="EMBL" id="UFVQ01000003">
    <property type="protein sequence ID" value="STC94338.1"/>
    <property type="molecule type" value="Genomic_DNA"/>
</dbReference>
<feature type="signal peptide" evidence="1">
    <location>
        <begin position="1"/>
        <end position="18"/>
    </location>
</feature>
<dbReference type="AlphaFoldDB" id="A0A376DRT1"/>
<evidence type="ECO:0000313" key="2">
    <source>
        <dbReference type="EMBL" id="AZA49434.1"/>
    </source>
</evidence>
<dbReference type="Proteomes" id="UP000273270">
    <property type="component" value="Chromosome"/>
</dbReference>
<reference evidence="5" key="3">
    <citation type="submission" date="2018-11" db="EMBL/GenBank/DDBJ databases">
        <title>Proposal to divide the Flavobacteriaceae and reorganize its genera based on Amino Acid Identity values calculated from whole genome sequences.</title>
        <authorList>
            <person name="Nicholson A.C."/>
            <person name="Gulvik C.A."/>
            <person name="Whitney A.M."/>
            <person name="Humrighouse B.W."/>
            <person name="Bell M."/>
            <person name="Holmes B."/>
            <person name="Steigerwalt A.G."/>
            <person name="Villarma A."/>
            <person name="Sheth M."/>
            <person name="Batra D."/>
            <person name="Pryor J."/>
            <person name="Bernardet J.-F."/>
            <person name="Hugo C."/>
            <person name="Kampfer P."/>
            <person name="Newman J."/>
            <person name="McQuiston J.R."/>
        </authorList>
    </citation>
    <scope>NUCLEOTIDE SEQUENCE [LARGE SCALE GENOMIC DNA]</scope>
    <source>
        <strain evidence="5">G0188</strain>
    </source>
</reference>
<dbReference type="KEGG" id="ccau:EG346_15150"/>
<reference evidence="3 4" key="1">
    <citation type="submission" date="2018-06" db="EMBL/GenBank/DDBJ databases">
        <authorList>
            <consortium name="Pathogen Informatics"/>
            <person name="Doyle S."/>
        </authorList>
    </citation>
    <scope>NUCLEOTIDE SEQUENCE [LARGE SCALE GENOMIC DNA]</scope>
    <source>
        <strain evidence="3 4">NCTC13533</strain>
    </source>
</reference>
<feature type="chain" id="PRO_5044585988" evidence="1">
    <location>
        <begin position="19"/>
        <end position="299"/>
    </location>
</feature>
<keyword evidence="5" id="KW-1185">Reference proteome</keyword>
<dbReference type="EMBL" id="CP033920">
    <property type="protein sequence ID" value="AZA49434.1"/>
    <property type="molecule type" value="Genomic_DNA"/>
</dbReference>
<evidence type="ECO:0000313" key="3">
    <source>
        <dbReference type="EMBL" id="STC94338.1"/>
    </source>
</evidence>
<evidence type="ECO:0000313" key="4">
    <source>
        <dbReference type="Proteomes" id="UP000255224"/>
    </source>
</evidence>
<keyword evidence="1" id="KW-0732">Signal</keyword>
<name>A0A376DRT1_CHRCU</name>
<accession>A0A3G6NEP3</accession>
<accession>A0A376DRT1</accession>